<dbReference type="Pfam" id="PF09622">
    <property type="entry name" value="DUF2391"/>
    <property type="match status" value="1"/>
</dbReference>
<accession>H0FYA4</accession>
<feature type="transmembrane region" description="Helical" evidence="1">
    <location>
        <begin position="47"/>
        <end position="67"/>
    </location>
</feature>
<keyword evidence="1" id="KW-0472">Membrane</keyword>
<evidence type="ECO:0000256" key="1">
    <source>
        <dbReference type="SAM" id="Phobius"/>
    </source>
</evidence>
<evidence type="ECO:0008006" key="4">
    <source>
        <dbReference type="Google" id="ProtNLM"/>
    </source>
</evidence>
<keyword evidence="1" id="KW-1133">Transmembrane helix</keyword>
<organism evidence="2 3">
    <name type="scientific">Sinorhizobium meliloti CCNWSX0020</name>
    <dbReference type="NCBI Taxonomy" id="1107881"/>
    <lineage>
        <taxon>Bacteria</taxon>
        <taxon>Pseudomonadati</taxon>
        <taxon>Pseudomonadota</taxon>
        <taxon>Alphaproteobacteria</taxon>
        <taxon>Hyphomicrobiales</taxon>
        <taxon>Rhizobiaceae</taxon>
        <taxon>Sinorhizobium/Ensifer group</taxon>
        <taxon>Sinorhizobium</taxon>
    </lineage>
</organism>
<proteinExistence type="predicted"/>
<gene>
    <name evidence="2" type="ORF">SM0020_10900</name>
</gene>
<evidence type="ECO:0000313" key="3">
    <source>
        <dbReference type="Proteomes" id="UP000004038"/>
    </source>
</evidence>
<evidence type="ECO:0000313" key="2">
    <source>
        <dbReference type="EMBL" id="EHK77958.1"/>
    </source>
</evidence>
<sequence>MTMEAWALGSHRHPLRLALLLLATVPTLVLLHKYGGFRESVGLRDRIADAFVFLLVAAIASSAILFISGIVDADMRYLDATLGDFDAAASLISDGDGVRKRDRPRRLLKRQAAAVSNRFGFEGIGTVELIRVSVSSGRYIMRSVGPEREHLATTRARRL</sequence>
<dbReference type="AlphaFoldDB" id="H0FYA4"/>
<dbReference type="EMBL" id="AGVV01000016">
    <property type="protein sequence ID" value="EHK77958.1"/>
    <property type="molecule type" value="Genomic_DNA"/>
</dbReference>
<reference evidence="2 3" key="1">
    <citation type="journal article" date="2012" name="J. Bacteriol.">
        <title>Draft Genome Sequence of Sinorhizobium meliloti CCNWSX0020, a Nitrogen-Fixing Symbiont with Copper Tolerance Capability Isolated from Lead-Zinc Mine Tailings.</title>
        <authorList>
            <person name="Li Z."/>
            <person name="Ma Z."/>
            <person name="Hao X."/>
            <person name="Wei G."/>
        </authorList>
    </citation>
    <scope>NUCLEOTIDE SEQUENCE [LARGE SCALE GENOMIC DNA]</scope>
    <source>
        <strain evidence="2 3">CCNWSX0020</strain>
    </source>
</reference>
<name>H0FYA4_RHIML</name>
<dbReference type="InterPro" id="IPR024464">
    <property type="entry name" value="DUF2391"/>
</dbReference>
<protein>
    <recommendedName>
        <fullName evidence="4">Transmembrane protein</fullName>
    </recommendedName>
</protein>
<keyword evidence="1" id="KW-0812">Transmembrane</keyword>
<dbReference type="Proteomes" id="UP000004038">
    <property type="component" value="Unassembled WGS sequence"/>
</dbReference>